<protein>
    <submittedName>
        <fullName evidence="4">Costars domain-containing protein</fullName>
    </submittedName>
</protein>
<reference evidence="4" key="1">
    <citation type="submission" date="2016-06" db="UniProtKB">
        <authorList>
            <consortium name="WormBaseParasite"/>
        </authorList>
    </citation>
    <scope>IDENTIFICATION</scope>
</reference>
<organism evidence="4">
    <name type="scientific">Echinostoma caproni</name>
    <dbReference type="NCBI Taxonomy" id="27848"/>
    <lineage>
        <taxon>Eukaryota</taxon>
        <taxon>Metazoa</taxon>
        <taxon>Spiralia</taxon>
        <taxon>Lophotrochozoa</taxon>
        <taxon>Platyhelminthes</taxon>
        <taxon>Trematoda</taxon>
        <taxon>Digenea</taxon>
        <taxon>Plagiorchiida</taxon>
        <taxon>Echinostomata</taxon>
        <taxon>Echinostomatoidea</taxon>
        <taxon>Echinostomatidae</taxon>
        <taxon>Echinostoma</taxon>
    </lineage>
</organism>
<evidence type="ECO:0000313" key="4">
    <source>
        <dbReference type="WBParaSite" id="ECPE_0000372301-mRNA-1"/>
    </source>
</evidence>
<dbReference type="Proteomes" id="UP000272942">
    <property type="component" value="Unassembled WGS sequence"/>
</dbReference>
<dbReference type="EMBL" id="UZAN01040626">
    <property type="protein sequence ID" value="VDP70344.1"/>
    <property type="molecule type" value="Genomic_DNA"/>
</dbReference>
<proteinExistence type="predicted"/>
<name>A0A183A9T5_9TREM</name>
<feature type="compositionally biased region" description="Low complexity" evidence="1">
    <location>
        <begin position="346"/>
        <end position="363"/>
    </location>
</feature>
<dbReference type="InterPro" id="IPR027310">
    <property type="entry name" value="Profilin_CS"/>
</dbReference>
<evidence type="ECO:0000256" key="1">
    <source>
        <dbReference type="SAM" id="MobiDB-lite"/>
    </source>
</evidence>
<accession>A0A183A9T5</accession>
<evidence type="ECO:0000313" key="3">
    <source>
        <dbReference type="Proteomes" id="UP000272942"/>
    </source>
</evidence>
<gene>
    <name evidence="2" type="ORF">ECPE_LOCUS3720</name>
</gene>
<dbReference type="PROSITE" id="PS00414">
    <property type="entry name" value="PROFILIN"/>
    <property type="match status" value="1"/>
</dbReference>
<sequence>MATWEAYLEDVLRHMKRSISEEELEFLIDEDYYLPDPKSFQESEGIAPPAMIPLPLVDSRRADSIDSRVSGKQQEVLRTIKPNAKETRKNPPNLQNVWSFVVHATVGKRPVHAQNSTMKPGSAVHFITQVLDEAERVVHLVENSGQQWKIEREVCSVLQPIGSHVVRITRGPVRTESPIELPFHRSLVTVYHRATFSTEGQIEGQELKQTRHLLCVVGNGEDGSCPDKNLIRRVQFHLVAGRTLLNGREDEVRRSVKKAMQSMHSELIVCGIELSPKNANVMIQFDIFASSVKILKRVTDKLRKAVYNGEFQLLIGKDPFKVVAKTLKVLSGIAKTKQKKIKSKTSTKGAQPKPPRAGAGAAADRGKRSMQPHNSPKSSAELKNKEKQQQMSESVKHNGVVGVKAHDIR</sequence>
<dbReference type="WBParaSite" id="ECPE_0000372301-mRNA-1">
    <property type="protein sequence ID" value="ECPE_0000372301-mRNA-1"/>
    <property type="gene ID" value="ECPE_0000372301"/>
</dbReference>
<dbReference type="AlphaFoldDB" id="A0A183A9T5"/>
<dbReference type="GO" id="GO:0003779">
    <property type="term" value="F:actin binding"/>
    <property type="evidence" value="ECO:0007669"/>
    <property type="project" value="InterPro"/>
</dbReference>
<keyword evidence="3" id="KW-1185">Reference proteome</keyword>
<reference evidence="2 3" key="2">
    <citation type="submission" date="2018-11" db="EMBL/GenBank/DDBJ databases">
        <authorList>
            <consortium name="Pathogen Informatics"/>
        </authorList>
    </citation>
    <scope>NUCLEOTIDE SEQUENCE [LARGE SCALE GENOMIC DNA]</scope>
    <source>
        <strain evidence="2 3">Egypt</strain>
    </source>
</reference>
<feature type="region of interest" description="Disordered" evidence="1">
    <location>
        <begin position="338"/>
        <end position="409"/>
    </location>
</feature>
<evidence type="ECO:0000313" key="2">
    <source>
        <dbReference type="EMBL" id="VDP70344.1"/>
    </source>
</evidence>